<dbReference type="GO" id="GO:0004300">
    <property type="term" value="F:enoyl-CoA hydratase activity"/>
    <property type="evidence" value="ECO:0007669"/>
    <property type="project" value="UniProtKB-EC"/>
</dbReference>
<sequence length="264" mass="27539">MIMPSDAIEVRVDGPVGTVTLGRPDHGNALTRAMIAELRTALDDLYREKRVRAVVLTGRGEAFCLGRDVGEQAAESTNPADDLARWGAEAEEYRDLVAAMLELPKPIVAAVSGPAEAGGAGLVLASDVAVGCPGAGFGFPEPRRGVVAGVAAPLLAWRLGAGAAARLLLTSETISAEEAHRIGVYHELVGADLVWARASEVGNQAAQAAPEAVQLTKRLLWETIGEQLATQLSNGAIASAMARTTEAAKEGLNAHLGDREPEWP</sequence>
<reference evidence="3 4" key="1">
    <citation type="submission" date="2019-02" db="EMBL/GenBank/DDBJ databases">
        <title>Deep-cultivation of Planctomycetes and their phenomic and genomic characterization uncovers novel biology.</title>
        <authorList>
            <person name="Wiegand S."/>
            <person name="Jogler M."/>
            <person name="Boedeker C."/>
            <person name="Pinto D."/>
            <person name="Vollmers J."/>
            <person name="Rivas-Marin E."/>
            <person name="Kohn T."/>
            <person name="Peeters S.H."/>
            <person name="Heuer A."/>
            <person name="Rast P."/>
            <person name="Oberbeckmann S."/>
            <person name="Bunk B."/>
            <person name="Jeske O."/>
            <person name="Meyerdierks A."/>
            <person name="Storesund J.E."/>
            <person name="Kallscheuer N."/>
            <person name="Luecker S."/>
            <person name="Lage O.M."/>
            <person name="Pohl T."/>
            <person name="Merkel B.J."/>
            <person name="Hornburger P."/>
            <person name="Mueller R.-W."/>
            <person name="Bruemmer F."/>
            <person name="Labrenz M."/>
            <person name="Spormann A.M."/>
            <person name="Op Den Camp H."/>
            <person name="Overmann J."/>
            <person name="Amann R."/>
            <person name="Jetten M.S.M."/>
            <person name="Mascher T."/>
            <person name="Medema M.H."/>
            <person name="Devos D.P."/>
            <person name="Kaster A.-K."/>
            <person name="Ovreas L."/>
            <person name="Rohde M."/>
            <person name="Galperin M.Y."/>
            <person name="Jogler C."/>
        </authorList>
    </citation>
    <scope>NUCLEOTIDE SEQUENCE [LARGE SCALE GENOMIC DNA]</scope>
    <source>
        <strain evidence="3 4">Mal64</strain>
    </source>
</reference>
<dbReference type="EC" id="4.2.1.17" evidence="3"/>
<protein>
    <submittedName>
        <fullName evidence="3">Putative enoyl-CoA hydratase echA8</fullName>
        <ecNumber evidence="3">4.2.1.17</ecNumber>
    </submittedName>
</protein>
<dbReference type="InterPro" id="IPR001753">
    <property type="entry name" value="Enoyl-CoA_hydra/iso"/>
</dbReference>
<comment type="caution">
    <text evidence="3">The sequence shown here is derived from an EMBL/GenBank/DDBJ whole genome shotgun (WGS) entry which is preliminary data.</text>
</comment>
<comment type="similarity">
    <text evidence="1 2">Belongs to the enoyl-CoA hydratase/isomerase family.</text>
</comment>
<dbReference type="InterPro" id="IPR029045">
    <property type="entry name" value="ClpP/crotonase-like_dom_sf"/>
</dbReference>
<dbReference type="SUPFAM" id="SSF52096">
    <property type="entry name" value="ClpP/crotonase"/>
    <property type="match status" value="1"/>
</dbReference>
<evidence type="ECO:0000256" key="2">
    <source>
        <dbReference type="RuleBase" id="RU003707"/>
    </source>
</evidence>
<accession>A0A5C5ZMN2</accession>
<dbReference type="Pfam" id="PF00378">
    <property type="entry name" value="ECH_1"/>
    <property type="match status" value="1"/>
</dbReference>
<dbReference type="CDD" id="cd06558">
    <property type="entry name" value="crotonase-like"/>
    <property type="match status" value="1"/>
</dbReference>
<gene>
    <name evidence="3" type="primary">echA8</name>
    <name evidence="3" type="ORF">Mal64_17160</name>
</gene>
<dbReference type="InterPro" id="IPR018376">
    <property type="entry name" value="Enoyl-CoA_hyd/isom_CS"/>
</dbReference>
<organism evidence="3 4">
    <name type="scientific">Pseudobythopirellula maris</name>
    <dbReference type="NCBI Taxonomy" id="2527991"/>
    <lineage>
        <taxon>Bacteria</taxon>
        <taxon>Pseudomonadati</taxon>
        <taxon>Planctomycetota</taxon>
        <taxon>Planctomycetia</taxon>
        <taxon>Pirellulales</taxon>
        <taxon>Lacipirellulaceae</taxon>
        <taxon>Pseudobythopirellula</taxon>
    </lineage>
</organism>
<evidence type="ECO:0000256" key="1">
    <source>
        <dbReference type="ARBA" id="ARBA00005254"/>
    </source>
</evidence>
<keyword evidence="4" id="KW-1185">Reference proteome</keyword>
<evidence type="ECO:0000313" key="4">
    <source>
        <dbReference type="Proteomes" id="UP000315440"/>
    </source>
</evidence>
<dbReference type="EMBL" id="SJPQ01000002">
    <property type="protein sequence ID" value="TWT88237.1"/>
    <property type="molecule type" value="Genomic_DNA"/>
</dbReference>
<dbReference type="InterPro" id="IPR051683">
    <property type="entry name" value="Enoyl-CoA_Hydratase/Isomerase"/>
</dbReference>
<dbReference type="OrthoDB" id="370015at2"/>
<dbReference type="PROSITE" id="PS00166">
    <property type="entry name" value="ENOYL_COA_HYDRATASE"/>
    <property type="match status" value="1"/>
</dbReference>
<dbReference type="Gene3D" id="3.90.226.10">
    <property type="entry name" value="2-enoyl-CoA Hydratase, Chain A, domain 1"/>
    <property type="match status" value="1"/>
</dbReference>
<keyword evidence="3" id="KW-0456">Lyase</keyword>
<dbReference type="PANTHER" id="PTHR42964">
    <property type="entry name" value="ENOYL-COA HYDRATASE"/>
    <property type="match status" value="1"/>
</dbReference>
<dbReference type="PANTHER" id="PTHR42964:SF1">
    <property type="entry name" value="POLYKETIDE BIOSYNTHESIS ENOYL-COA HYDRATASE PKSH-RELATED"/>
    <property type="match status" value="1"/>
</dbReference>
<dbReference type="AlphaFoldDB" id="A0A5C5ZMN2"/>
<name>A0A5C5ZMN2_9BACT</name>
<evidence type="ECO:0000313" key="3">
    <source>
        <dbReference type="EMBL" id="TWT88237.1"/>
    </source>
</evidence>
<proteinExistence type="inferred from homology"/>
<dbReference type="Proteomes" id="UP000315440">
    <property type="component" value="Unassembled WGS sequence"/>
</dbReference>